<dbReference type="PANTHER" id="PTHR11699">
    <property type="entry name" value="ALDEHYDE DEHYDROGENASE-RELATED"/>
    <property type="match status" value="1"/>
</dbReference>
<dbReference type="STRING" id="211114.SAMN04489726_1957"/>
<dbReference type="Proteomes" id="UP000183376">
    <property type="component" value="Chromosome I"/>
</dbReference>
<dbReference type="Pfam" id="PF00171">
    <property type="entry name" value="Aldedh"/>
    <property type="match status" value="1"/>
</dbReference>
<dbReference type="RefSeq" id="WP_030432593.1">
    <property type="nucleotide sequence ID" value="NZ_JOEF01000029.1"/>
</dbReference>
<protein>
    <submittedName>
        <fullName evidence="4">Acyl-CoA reductase</fullName>
    </submittedName>
</protein>
<evidence type="ECO:0000259" key="3">
    <source>
        <dbReference type="Pfam" id="PF00171"/>
    </source>
</evidence>
<accession>A0A1G9TRM3</accession>
<evidence type="ECO:0000313" key="5">
    <source>
        <dbReference type="Proteomes" id="UP000183376"/>
    </source>
</evidence>
<dbReference type="Gene3D" id="3.40.309.10">
    <property type="entry name" value="Aldehyde Dehydrogenase, Chain A, domain 2"/>
    <property type="match status" value="1"/>
</dbReference>
<dbReference type="SUPFAM" id="SSF53720">
    <property type="entry name" value="ALDH-like"/>
    <property type="match status" value="1"/>
</dbReference>
<dbReference type="InterPro" id="IPR016163">
    <property type="entry name" value="Ald_DH_C"/>
</dbReference>
<evidence type="ECO:0000256" key="2">
    <source>
        <dbReference type="ARBA" id="ARBA00023002"/>
    </source>
</evidence>
<dbReference type="FunFam" id="3.40.605.10:FF:000007">
    <property type="entry name" value="NAD/NADP-dependent betaine aldehyde dehydrogenase"/>
    <property type="match status" value="1"/>
</dbReference>
<dbReference type="InterPro" id="IPR016162">
    <property type="entry name" value="Ald_DH_N"/>
</dbReference>
<reference evidence="4 5" key="1">
    <citation type="submission" date="2016-10" db="EMBL/GenBank/DDBJ databases">
        <authorList>
            <person name="de Groot N.N."/>
        </authorList>
    </citation>
    <scope>NUCLEOTIDE SEQUENCE [LARGE SCALE GENOMIC DNA]</scope>
    <source>
        <strain evidence="4 5">DSM 44149</strain>
    </source>
</reference>
<dbReference type="GO" id="GO:0016620">
    <property type="term" value="F:oxidoreductase activity, acting on the aldehyde or oxo group of donors, NAD or NADP as acceptor"/>
    <property type="evidence" value="ECO:0007669"/>
    <property type="project" value="InterPro"/>
</dbReference>
<name>A0A1G9TRM3_ALLAB</name>
<proteinExistence type="inferred from homology"/>
<evidence type="ECO:0000313" key="4">
    <source>
        <dbReference type="EMBL" id="SDM50397.1"/>
    </source>
</evidence>
<feature type="domain" description="Aldehyde dehydrogenase" evidence="3">
    <location>
        <begin position="23"/>
        <end position="477"/>
    </location>
</feature>
<dbReference type="Gene3D" id="3.40.605.10">
    <property type="entry name" value="Aldehyde Dehydrogenase, Chain A, domain 1"/>
    <property type="match status" value="1"/>
</dbReference>
<dbReference type="InterPro" id="IPR016161">
    <property type="entry name" value="Ald_DH/histidinol_DH"/>
</dbReference>
<evidence type="ECO:0000256" key="1">
    <source>
        <dbReference type="ARBA" id="ARBA00009986"/>
    </source>
</evidence>
<organism evidence="4 5">
    <name type="scientific">Allokutzneria albata</name>
    <name type="common">Kibdelosporangium albatum</name>
    <dbReference type="NCBI Taxonomy" id="211114"/>
    <lineage>
        <taxon>Bacteria</taxon>
        <taxon>Bacillati</taxon>
        <taxon>Actinomycetota</taxon>
        <taxon>Actinomycetes</taxon>
        <taxon>Pseudonocardiales</taxon>
        <taxon>Pseudonocardiaceae</taxon>
        <taxon>Allokutzneria</taxon>
    </lineage>
</organism>
<sequence>MTADLPHAKNWIDGSWRNSKRIGRTADPATGEVIGSFADAGAEEAEAAVAAARRAFETTGWRRHRERRAAVLLELADRLVAREDEVIGLLARENGKTVHDAAIEFGVTVPKLRYFAAMALTDAGRSAEVAPGLHASSLREAAGVAGIIVPWNSPVVLAVRSLAPALAAGCTAVVKMPAQTALVNNLVAELVAAVPDLPAGVVNVFTESGDAGARELVASPDVDVISYTGSTAVGRIIAANAAATLKPVSLELGGKGPMIVFADADLDAVVPVLVKGITTFSGQFCMAGSRVLADAGIADELRQRLTKALEEVRIGPGEDPSSEMGALIDHANVGRVDEMVERAIAEGGTALLRGGPIESGPLARGAFYRPSLIEVADVRAPIVQREVFGPVATFEVFTDEADAIARANATEYGLSASIWTRDVDRPRRVGAELRAGTVWTNTWGVIADQFEEGGMKQSGLGRLNGVRGLEEFQETKTYLHRFG</sequence>
<dbReference type="AlphaFoldDB" id="A0A1G9TRM3"/>
<keyword evidence="2" id="KW-0560">Oxidoreductase</keyword>
<dbReference type="EMBL" id="LT629701">
    <property type="protein sequence ID" value="SDM50397.1"/>
    <property type="molecule type" value="Genomic_DNA"/>
</dbReference>
<comment type="similarity">
    <text evidence="1">Belongs to the aldehyde dehydrogenase family.</text>
</comment>
<keyword evidence="5" id="KW-1185">Reference proteome</keyword>
<dbReference type="InterPro" id="IPR015590">
    <property type="entry name" value="Aldehyde_DH_dom"/>
</dbReference>
<dbReference type="OrthoDB" id="9802947at2"/>
<dbReference type="eggNOG" id="COG1012">
    <property type="taxonomic scope" value="Bacteria"/>
</dbReference>
<gene>
    <name evidence="4" type="ORF">SAMN04489726_1957</name>
</gene>